<dbReference type="AlphaFoldDB" id="A0A1A8TM23"/>
<protein>
    <recommendedName>
        <fullName evidence="3">RHS Repeat protein</fullName>
    </recommendedName>
</protein>
<keyword evidence="2" id="KW-1185">Reference proteome</keyword>
<name>A0A1A8TM23_9GAMM</name>
<dbReference type="PANTHER" id="PTHR32305:SF15">
    <property type="entry name" value="PROTEIN RHSA-RELATED"/>
    <property type="match status" value="1"/>
</dbReference>
<dbReference type="Proteomes" id="UP000092544">
    <property type="component" value="Unassembled WGS sequence"/>
</dbReference>
<dbReference type="EMBL" id="FLOB01000008">
    <property type="protein sequence ID" value="SBS34723.1"/>
    <property type="molecule type" value="Genomic_DNA"/>
</dbReference>
<organism evidence="1 2">
    <name type="scientific">Marinomonas spartinae</name>
    <dbReference type="NCBI Taxonomy" id="1792290"/>
    <lineage>
        <taxon>Bacteria</taxon>
        <taxon>Pseudomonadati</taxon>
        <taxon>Pseudomonadota</taxon>
        <taxon>Gammaproteobacteria</taxon>
        <taxon>Oceanospirillales</taxon>
        <taxon>Oceanospirillaceae</taxon>
        <taxon>Marinomonas</taxon>
    </lineage>
</organism>
<dbReference type="Gene3D" id="2.180.10.10">
    <property type="entry name" value="RHS repeat-associated core"/>
    <property type="match status" value="1"/>
</dbReference>
<reference evidence="1 2" key="1">
    <citation type="submission" date="2016-06" db="EMBL/GenBank/DDBJ databases">
        <authorList>
            <person name="Kjaerup R.B."/>
            <person name="Dalgaard T.S."/>
            <person name="Juul-Madsen H.R."/>
        </authorList>
    </citation>
    <scope>NUCLEOTIDE SEQUENCE [LARGE SCALE GENOMIC DNA]</scope>
    <source>
        <strain evidence="1 2">CECT 8886</strain>
    </source>
</reference>
<dbReference type="InterPro" id="IPR006530">
    <property type="entry name" value="YD"/>
</dbReference>
<gene>
    <name evidence="1" type="ORF">MSP8886_03151</name>
</gene>
<sequence>MPSTSFSNDGLLTQYDYDPFGRHTAKHTEQGQIDFIWDGNQLLGECLNGQYTWYINRPNEFHPVALIKQDGIYYYHLDQLNTPRFVTNQAAEVVWENTANAYGYEDKALEKQRTQEEYNQAPSDFYQPIRFQGKRLILDIIPNFQ</sequence>
<dbReference type="InterPro" id="IPR050708">
    <property type="entry name" value="T6SS_VgrG/RHS"/>
</dbReference>
<dbReference type="STRING" id="1792290.MSP8886_03151"/>
<dbReference type="NCBIfam" id="TIGR01643">
    <property type="entry name" value="YD_repeat_2x"/>
    <property type="match status" value="1"/>
</dbReference>
<proteinExistence type="predicted"/>
<evidence type="ECO:0000313" key="2">
    <source>
        <dbReference type="Proteomes" id="UP000092544"/>
    </source>
</evidence>
<evidence type="ECO:0000313" key="1">
    <source>
        <dbReference type="EMBL" id="SBS34723.1"/>
    </source>
</evidence>
<dbReference type="PANTHER" id="PTHR32305">
    <property type="match status" value="1"/>
</dbReference>
<accession>A0A1A8TM23</accession>
<evidence type="ECO:0008006" key="3">
    <source>
        <dbReference type="Google" id="ProtNLM"/>
    </source>
</evidence>